<dbReference type="GO" id="GO:0005634">
    <property type="term" value="C:nucleus"/>
    <property type="evidence" value="ECO:0007669"/>
    <property type="project" value="TreeGrafter"/>
</dbReference>
<proteinExistence type="predicted"/>
<evidence type="ECO:0000313" key="3">
    <source>
        <dbReference type="Proteomes" id="UP000473826"/>
    </source>
</evidence>
<dbReference type="OrthoDB" id="10248398at2759"/>
<dbReference type="GO" id="GO:0061608">
    <property type="term" value="F:nuclear import signal receptor activity"/>
    <property type="evidence" value="ECO:0007669"/>
    <property type="project" value="TreeGrafter"/>
</dbReference>
<accession>A0A7D8V2F1</accession>
<comment type="caution">
    <text evidence="2">The sequence shown here is derived from an EMBL/GenBank/DDBJ whole genome shotgun (WGS) entry which is preliminary data.</text>
</comment>
<gene>
    <name evidence="2" type="ORF">VHUM_01724</name>
</gene>
<dbReference type="InterPro" id="IPR031318">
    <property type="entry name" value="OPI10"/>
</dbReference>
<dbReference type="EMBL" id="QKWK01000004">
    <property type="protein sequence ID" value="TXT10973.1"/>
    <property type="molecule type" value="Genomic_DNA"/>
</dbReference>
<evidence type="ECO:0000313" key="2">
    <source>
        <dbReference type="EMBL" id="TXT10973.1"/>
    </source>
</evidence>
<dbReference type="InterPro" id="IPR048364">
    <property type="entry name" value="Hikeshi-like_C"/>
</dbReference>
<protein>
    <recommendedName>
        <fullName evidence="1">Hikeshi-like C-terminal domain-containing protein</fullName>
    </recommendedName>
</protein>
<dbReference type="PANTHER" id="PTHR12925">
    <property type="entry name" value="HIKESHI FAMILY MEMBER"/>
    <property type="match status" value="1"/>
</dbReference>
<dbReference type="GO" id="GO:0006606">
    <property type="term" value="P:protein import into nucleus"/>
    <property type="evidence" value="ECO:0007669"/>
    <property type="project" value="TreeGrafter"/>
</dbReference>
<dbReference type="Proteomes" id="UP000473826">
    <property type="component" value="Unassembled WGS sequence"/>
</dbReference>
<evidence type="ECO:0000259" key="1">
    <source>
        <dbReference type="Pfam" id="PF21057"/>
    </source>
</evidence>
<organism evidence="2 3">
    <name type="scientific">Vanrija humicola</name>
    <name type="common">Yeast</name>
    <name type="synonym">Cryptococcus humicola</name>
    <dbReference type="NCBI Taxonomy" id="5417"/>
    <lineage>
        <taxon>Eukaryota</taxon>
        <taxon>Fungi</taxon>
        <taxon>Dikarya</taxon>
        <taxon>Basidiomycota</taxon>
        <taxon>Agaricomycotina</taxon>
        <taxon>Tremellomycetes</taxon>
        <taxon>Trichosporonales</taxon>
        <taxon>Trichosporonaceae</taxon>
        <taxon>Vanrija</taxon>
    </lineage>
</organism>
<reference evidence="2 3" key="1">
    <citation type="journal article" date="2019" name="PLoS Genet.">
        <title>Convergent evolution of linked mating-type loci in basidiomycete fungi.</title>
        <authorList>
            <person name="Sun S."/>
            <person name="Coelho M.A."/>
            <person name="Heitman J."/>
            <person name="Nowrousian M."/>
        </authorList>
    </citation>
    <scope>NUCLEOTIDE SEQUENCE [LARGE SCALE GENOMIC DNA]</scope>
    <source>
        <strain evidence="2 3">CBS 4282</strain>
    </source>
</reference>
<dbReference type="GO" id="GO:0005829">
    <property type="term" value="C:cytosol"/>
    <property type="evidence" value="ECO:0007669"/>
    <property type="project" value="TreeGrafter"/>
</dbReference>
<dbReference type="PANTHER" id="PTHR12925:SF0">
    <property type="entry name" value="PROTEIN HIKESHI"/>
    <property type="match status" value="1"/>
</dbReference>
<dbReference type="AlphaFoldDB" id="A0A7D8V2F1"/>
<dbReference type="Pfam" id="PF21057">
    <property type="entry name" value="Hikeshi-like_C"/>
    <property type="match status" value="1"/>
</dbReference>
<name>A0A7D8V2F1_VANHU</name>
<keyword evidence="3" id="KW-1185">Reference proteome</keyword>
<feature type="domain" description="Hikeshi-like C-terminal" evidence="1">
    <location>
        <begin position="19"/>
        <end position="74"/>
    </location>
</feature>
<sequence>MQAGIKPVQGKEVAARVDVGKVADKVVKNLFNFLHSFGEGPLTPNTPIPLSVFQRWYDNFVRKIENDRGAAFLDRQD</sequence>